<dbReference type="OrthoDB" id="9129375at2"/>
<keyword evidence="2" id="KW-0472">Membrane</keyword>
<name>A0A158D5J6_9BURK</name>
<feature type="region of interest" description="Disordered" evidence="1">
    <location>
        <begin position="525"/>
        <end position="599"/>
    </location>
</feature>
<comment type="caution">
    <text evidence="4">The sequence shown here is derived from an EMBL/GenBank/DDBJ whole genome shotgun (WGS) entry which is preliminary data.</text>
</comment>
<feature type="compositionally biased region" description="Basic and acidic residues" evidence="1">
    <location>
        <begin position="265"/>
        <end position="282"/>
    </location>
</feature>
<dbReference type="NCBIfam" id="TIGR03504">
    <property type="entry name" value="FimV_Cterm"/>
    <property type="match status" value="1"/>
</dbReference>
<feature type="region of interest" description="Disordered" evidence="1">
    <location>
        <begin position="255"/>
        <end position="444"/>
    </location>
</feature>
<dbReference type="STRING" id="1777140.AWB79_06475"/>
<evidence type="ECO:0000256" key="2">
    <source>
        <dbReference type="SAM" id="Phobius"/>
    </source>
</evidence>
<feature type="signal peptide" evidence="3">
    <location>
        <begin position="1"/>
        <end position="37"/>
    </location>
</feature>
<evidence type="ECO:0000256" key="1">
    <source>
        <dbReference type="SAM" id="MobiDB-lite"/>
    </source>
</evidence>
<evidence type="ECO:0000313" key="4">
    <source>
        <dbReference type="EMBL" id="SAK89791.1"/>
    </source>
</evidence>
<dbReference type="AlphaFoldDB" id="A0A158D5J6"/>
<proteinExistence type="predicted"/>
<dbReference type="InterPro" id="IPR020011">
    <property type="entry name" value="FimV_C"/>
</dbReference>
<organism evidence="4 5">
    <name type="scientific">Caballeronia hypogeia</name>
    <dbReference type="NCBI Taxonomy" id="1777140"/>
    <lineage>
        <taxon>Bacteria</taxon>
        <taxon>Pseudomonadati</taxon>
        <taxon>Pseudomonadota</taxon>
        <taxon>Betaproteobacteria</taxon>
        <taxon>Burkholderiales</taxon>
        <taxon>Burkholderiaceae</taxon>
        <taxon>Caballeronia</taxon>
    </lineage>
</organism>
<feature type="compositionally biased region" description="Low complexity" evidence="1">
    <location>
        <begin position="583"/>
        <end position="599"/>
    </location>
</feature>
<evidence type="ECO:0000256" key="3">
    <source>
        <dbReference type="SAM" id="SignalP"/>
    </source>
</evidence>
<feature type="compositionally biased region" description="Pro residues" evidence="1">
    <location>
        <begin position="547"/>
        <end position="558"/>
    </location>
</feature>
<dbReference type="Gene3D" id="1.20.58.2200">
    <property type="match status" value="1"/>
</dbReference>
<reference evidence="4" key="1">
    <citation type="submission" date="2016-01" db="EMBL/GenBank/DDBJ databases">
        <authorList>
            <person name="Peeters C."/>
        </authorList>
    </citation>
    <scope>NUCLEOTIDE SEQUENCE</scope>
    <source>
        <strain evidence="4">LMG 29322</strain>
    </source>
</reference>
<protein>
    <submittedName>
        <fullName evidence="4">Transmembrane protein</fullName>
    </submittedName>
</protein>
<sequence>MIQRPRRSLLSSSRAAFAAGSFAACALFWATPGAALAQASGAEAAAATGQTYAVKPGQSLNDIAGELTGSKDRDVRARAARALFDANPNAFGNHDINKLKLGAMLNVPAELGGAAAPGAAPSAPASATPESAPAQAAASATAAPPSESVTATASAAAPASVTTPEASPTAGAASAPEQTPEAPPATAAPASAPATPAPANHTGVAPAAIGLTPFIVAAVIVLIGFLLLRKRSAKRAAAKADDLDRGARTFSSLEEAQADANARNEALRRSRTQAEGERKPAEQDQTGLYAASTSVGNADAPQTPAAPSDEALPPSTEEKPAASGDQPNRNEPFAPVAPAARHSAFVPPTPDAQASDADAHEQHLREIAAREAARREAEKWEIDEREAAARQAASREAEEREIRAREAAAREALERDLAGRESESRDAELRHVTEREEQAREAAAREIIAREAELRELQARNAEEEAAEQRAAEQRAIEERAAVEAEKAGLAPDDEPVMAHRFPMPKFPQEAIQALDSLDMELPPRMEVALKAPDSGQPVTSASPTAGNPPLPTLGPPPRDAHAESAPSQTGAPPIGHVPFVPQPVAAHDPAQQAQAATRAQSVASQIEAGTAGAASVAGLGATRYGPLSLDFDLGHSSAATEHMPALTPAQLATIARNKLELAAEYIELGDLQGARTLLQEVIESNDPATRQQAATLLSTLAPHS</sequence>
<dbReference type="PROSITE" id="PS51318">
    <property type="entry name" value="TAT"/>
    <property type="match status" value="1"/>
</dbReference>
<feature type="region of interest" description="Disordered" evidence="1">
    <location>
        <begin position="460"/>
        <end position="501"/>
    </location>
</feature>
<accession>A0A158D5J6</accession>
<dbReference type="InterPro" id="IPR038440">
    <property type="entry name" value="FimV_C_sf"/>
</dbReference>
<feature type="compositionally biased region" description="Polar residues" evidence="1">
    <location>
        <begin position="283"/>
        <end position="296"/>
    </location>
</feature>
<keyword evidence="2 4" id="KW-0812">Transmembrane</keyword>
<evidence type="ECO:0000313" key="5">
    <source>
        <dbReference type="Proteomes" id="UP000054851"/>
    </source>
</evidence>
<feature type="compositionally biased region" description="Basic and acidic residues" evidence="1">
    <location>
        <begin position="357"/>
        <end position="444"/>
    </location>
</feature>
<feature type="chain" id="PRO_5007623754" evidence="3">
    <location>
        <begin position="38"/>
        <end position="705"/>
    </location>
</feature>
<keyword evidence="3" id="KW-0732">Signal</keyword>
<dbReference type="EMBL" id="FCOA02000034">
    <property type="protein sequence ID" value="SAK89791.1"/>
    <property type="molecule type" value="Genomic_DNA"/>
</dbReference>
<dbReference type="InterPro" id="IPR006311">
    <property type="entry name" value="TAT_signal"/>
</dbReference>
<keyword evidence="5" id="KW-1185">Reference proteome</keyword>
<dbReference type="RefSeq" id="WP_082862535.1">
    <property type="nucleotide sequence ID" value="NZ_FCOA02000034.1"/>
</dbReference>
<dbReference type="Proteomes" id="UP000054851">
    <property type="component" value="Unassembled WGS sequence"/>
</dbReference>
<feature type="compositionally biased region" description="Basic and acidic residues" evidence="1">
    <location>
        <begin position="460"/>
        <end position="487"/>
    </location>
</feature>
<keyword evidence="2" id="KW-1133">Transmembrane helix</keyword>
<gene>
    <name evidence="4" type="ORF">AWB79_06475</name>
</gene>
<dbReference type="PROSITE" id="PS51257">
    <property type="entry name" value="PROKAR_LIPOPROTEIN"/>
    <property type="match status" value="1"/>
</dbReference>
<feature type="transmembrane region" description="Helical" evidence="2">
    <location>
        <begin position="207"/>
        <end position="228"/>
    </location>
</feature>
<feature type="region of interest" description="Disordered" evidence="1">
    <location>
        <begin position="114"/>
        <end position="198"/>
    </location>
</feature>